<protein>
    <submittedName>
        <fullName evidence="2">Thioredoxin fold domain-containing protein</fullName>
    </submittedName>
</protein>
<dbReference type="PANTHER" id="PTHR35272:SF3">
    <property type="entry name" value="THIOL:DISULFIDE INTERCHANGE PROTEIN DSBC"/>
    <property type="match status" value="1"/>
</dbReference>
<dbReference type="Proteomes" id="UP000615796">
    <property type="component" value="Unassembled WGS sequence"/>
</dbReference>
<gene>
    <name evidence="2" type="ORF">H8Q88_14450</name>
</gene>
<organism evidence="2 3">
    <name type="scientific">Vibrio metschnikovii</name>
    <dbReference type="NCBI Taxonomy" id="28172"/>
    <lineage>
        <taxon>Bacteria</taxon>
        <taxon>Pseudomonadati</taxon>
        <taxon>Pseudomonadota</taxon>
        <taxon>Gammaproteobacteria</taxon>
        <taxon>Vibrionales</taxon>
        <taxon>Vibrionaceae</taxon>
        <taxon>Vibrio</taxon>
    </lineage>
</organism>
<dbReference type="PANTHER" id="PTHR35272">
    <property type="entry name" value="THIOL:DISULFIDE INTERCHANGE PROTEIN DSBC-RELATED"/>
    <property type="match status" value="1"/>
</dbReference>
<proteinExistence type="predicted"/>
<evidence type="ECO:0000256" key="1">
    <source>
        <dbReference type="SAM" id="SignalP"/>
    </source>
</evidence>
<dbReference type="AlphaFoldDB" id="A0A9X0RCS2"/>
<evidence type="ECO:0000313" key="2">
    <source>
        <dbReference type="EMBL" id="MBC5852105.1"/>
    </source>
</evidence>
<dbReference type="EMBL" id="JACRUP010000010">
    <property type="protein sequence ID" value="MBC5852105.1"/>
    <property type="molecule type" value="Genomic_DNA"/>
</dbReference>
<feature type="signal peptide" evidence="1">
    <location>
        <begin position="1"/>
        <end position="20"/>
    </location>
</feature>
<sequence>MMKNTILALALTVISLPSLANDFVNKEIAEATIKTLPGLTESDIIFARHDKESNFNVVRLKTGQVLYGDQNLKHFIVGDSYSRNSILASDEITGELYNHTSRLYSDFHKSIFDNLTGYGVQAKSKDELIKVKVFFEPRCGYCNKLHDNEQNYLDAGISIEYIPYPIYDGEEKLSSKALAYMISAETQAERKERMELIIRKFHENTQKPDIAEYVKDVDLSILQTYIKDISNLAIEGTPYILGENGIAIPGYAEPEDIIRAMMK</sequence>
<dbReference type="InterPro" id="IPR051470">
    <property type="entry name" value="Thiol:disulfide_interchange"/>
</dbReference>
<evidence type="ECO:0000313" key="3">
    <source>
        <dbReference type="Proteomes" id="UP000615796"/>
    </source>
</evidence>
<keyword evidence="1" id="KW-0732">Signal</keyword>
<keyword evidence="3" id="KW-1185">Reference proteome</keyword>
<reference evidence="2" key="1">
    <citation type="submission" date="2020-08" db="EMBL/GenBank/DDBJ databases">
        <title>Genome Sequencing and Pan-Genome Analysis of Migratory bird Vibrio Strains, Inner Mongolia.</title>
        <authorList>
            <person name="Zheng L."/>
        </authorList>
    </citation>
    <scope>NUCLEOTIDE SEQUENCE</scope>
    <source>
        <strain evidence="2">M13F</strain>
    </source>
</reference>
<dbReference type="SUPFAM" id="SSF52833">
    <property type="entry name" value="Thioredoxin-like"/>
    <property type="match status" value="1"/>
</dbReference>
<dbReference type="InterPro" id="IPR036249">
    <property type="entry name" value="Thioredoxin-like_sf"/>
</dbReference>
<feature type="chain" id="PRO_5040909934" evidence="1">
    <location>
        <begin position="21"/>
        <end position="263"/>
    </location>
</feature>
<name>A0A9X0RCS2_VIBME</name>
<accession>A0A9X0RCS2</accession>
<dbReference type="Gene3D" id="3.40.30.10">
    <property type="entry name" value="Glutaredoxin"/>
    <property type="match status" value="1"/>
</dbReference>
<dbReference type="RefSeq" id="WP_187026654.1">
    <property type="nucleotide sequence ID" value="NZ_JACRUP010000010.1"/>
</dbReference>
<comment type="caution">
    <text evidence="2">The sequence shown here is derived from an EMBL/GenBank/DDBJ whole genome shotgun (WGS) entry which is preliminary data.</text>
</comment>